<dbReference type="Proteomes" id="UP001175211">
    <property type="component" value="Unassembled WGS sequence"/>
</dbReference>
<dbReference type="AlphaFoldDB" id="A0AA39N5R9"/>
<reference evidence="2" key="1">
    <citation type="submission" date="2023-06" db="EMBL/GenBank/DDBJ databases">
        <authorList>
            <consortium name="Lawrence Berkeley National Laboratory"/>
            <person name="Ahrendt S."/>
            <person name="Sahu N."/>
            <person name="Indic B."/>
            <person name="Wong-Bajracharya J."/>
            <person name="Merenyi Z."/>
            <person name="Ke H.-M."/>
            <person name="Monk M."/>
            <person name="Kocsube S."/>
            <person name="Drula E."/>
            <person name="Lipzen A."/>
            <person name="Balint B."/>
            <person name="Henrissat B."/>
            <person name="Andreopoulos B."/>
            <person name="Martin F.M."/>
            <person name="Harder C.B."/>
            <person name="Rigling D."/>
            <person name="Ford K.L."/>
            <person name="Foster G.D."/>
            <person name="Pangilinan J."/>
            <person name="Papanicolaou A."/>
            <person name="Barry K."/>
            <person name="LaButti K."/>
            <person name="Viragh M."/>
            <person name="Koriabine M."/>
            <person name="Yan M."/>
            <person name="Riley R."/>
            <person name="Champramary S."/>
            <person name="Plett K.L."/>
            <person name="Tsai I.J."/>
            <person name="Slot J."/>
            <person name="Sipos G."/>
            <person name="Plett J."/>
            <person name="Nagy L.G."/>
            <person name="Grigoriev I.V."/>
        </authorList>
    </citation>
    <scope>NUCLEOTIDE SEQUENCE</scope>
    <source>
        <strain evidence="2">CCBAS 213</strain>
    </source>
</reference>
<sequence length="397" mass="44422">MSAEHTASSNDHMLSLENDPEVDEASSHRHQAYHSLQYGLCTPTDLSTTDPSRAKDVPTCKDDCVGTIGVPMSPEESRLLVRYTQNGSRWECIPEVLIAESHCAGNLTVHLKRRRAVMLASQVEKDSAADKASCLASEVGEVAAQKRGPPYNHATRLGACAAQRTELKSLSSWPGSVKGGRKYSVISEMVGEGVYTLPTTSPETDRKSRQKAQRPVYTFAAISMEIGRKDEKRGFWTECVAVQSFEVLPTVVICCDAYHIGEECAYGGMDAAMSSTYNPLLEKTNNWRRFRDKHYAMSTVLWTTPAILTPRGLGLSYQYHRVHSPLLGVFSSSAPKEGEFLMENREGDRNQVERRRDKWKSVKWHERSTQVRNAWGYGFKMAAFRAMTVWENGAQTR</sequence>
<evidence type="ECO:0000313" key="3">
    <source>
        <dbReference type="Proteomes" id="UP001175211"/>
    </source>
</evidence>
<evidence type="ECO:0000256" key="1">
    <source>
        <dbReference type="SAM" id="MobiDB-lite"/>
    </source>
</evidence>
<protein>
    <submittedName>
        <fullName evidence="2">Uncharacterized protein</fullName>
    </submittedName>
</protein>
<proteinExistence type="predicted"/>
<evidence type="ECO:0000313" key="2">
    <source>
        <dbReference type="EMBL" id="KAK0458300.1"/>
    </source>
</evidence>
<organism evidence="2 3">
    <name type="scientific">Armillaria tabescens</name>
    <name type="common">Ringless honey mushroom</name>
    <name type="synonym">Agaricus tabescens</name>
    <dbReference type="NCBI Taxonomy" id="1929756"/>
    <lineage>
        <taxon>Eukaryota</taxon>
        <taxon>Fungi</taxon>
        <taxon>Dikarya</taxon>
        <taxon>Basidiomycota</taxon>
        <taxon>Agaricomycotina</taxon>
        <taxon>Agaricomycetes</taxon>
        <taxon>Agaricomycetidae</taxon>
        <taxon>Agaricales</taxon>
        <taxon>Marasmiineae</taxon>
        <taxon>Physalacriaceae</taxon>
        <taxon>Desarmillaria</taxon>
    </lineage>
</organism>
<accession>A0AA39N5R9</accession>
<gene>
    <name evidence="2" type="ORF">EV420DRAFT_1480033</name>
</gene>
<feature type="region of interest" description="Disordered" evidence="1">
    <location>
        <begin position="1"/>
        <end position="29"/>
    </location>
</feature>
<dbReference type="EMBL" id="JAUEPS010000018">
    <property type="protein sequence ID" value="KAK0458300.1"/>
    <property type="molecule type" value="Genomic_DNA"/>
</dbReference>
<dbReference type="GeneID" id="85353176"/>
<name>A0AA39N5R9_ARMTA</name>
<dbReference type="RefSeq" id="XP_060330588.1">
    <property type="nucleotide sequence ID" value="XM_060469628.1"/>
</dbReference>
<comment type="caution">
    <text evidence="2">The sequence shown here is derived from an EMBL/GenBank/DDBJ whole genome shotgun (WGS) entry which is preliminary data.</text>
</comment>
<keyword evidence="3" id="KW-1185">Reference proteome</keyword>
<feature type="compositionally biased region" description="Polar residues" evidence="1">
    <location>
        <begin position="1"/>
        <end position="12"/>
    </location>
</feature>